<name>B8D1D8_HALOH</name>
<protein>
    <submittedName>
        <fullName evidence="2">Uncharacterized conserved membrane protein</fullName>
    </submittedName>
</protein>
<keyword evidence="3" id="KW-1185">Reference proteome</keyword>
<evidence type="ECO:0000313" key="2">
    <source>
        <dbReference type="EMBL" id="ACL71090.1"/>
    </source>
</evidence>
<keyword evidence="1" id="KW-0472">Membrane</keyword>
<dbReference type="EMBL" id="CP001098">
    <property type="protein sequence ID" value="ACL71090.1"/>
    <property type="molecule type" value="Genomic_DNA"/>
</dbReference>
<dbReference type="PANTHER" id="PTHR37814:SF1">
    <property type="entry name" value="MEMBRANE PROTEIN"/>
    <property type="match status" value="1"/>
</dbReference>
<dbReference type="HOGENOM" id="CLU_043930_0_0_9"/>
<feature type="transmembrane region" description="Helical" evidence="1">
    <location>
        <begin position="114"/>
        <end position="133"/>
    </location>
</feature>
<sequence>MKVGRTWRIALTYIGAVVGAGFSSGQEIWHFFGRHGLNGLQGIFISALFFCILGPVYFRFNSELGVKSYHDFLYRYFPYPVAVLIDFIYIFFLIGSISVMLAGSGTLFNEVVGLSYRTGIMTTLVFILATLYLKVEGVLTVNSYLIPVLIVITVLTVVLFLPEFSINFYFQELKGSLEGNNWFTDSVLYGSYNLSIAMAVITGIGRKEDKKTLMSGGIIGGIILLILNLLIFLGVAAAFHSPPSGEIPMLFLAAQRGKVLYIGYIVGLYFAMVSTAIGNYYALNHRLISLFNLKYAIGLLIISIMILPLTRSGFAGLVEKLYPAFGYLGFIILTGYLFTLIRYKIRGKDDK</sequence>
<dbReference type="PANTHER" id="PTHR37814">
    <property type="entry name" value="CONSERVED MEMBRANE PROTEIN"/>
    <property type="match status" value="1"/>
</dbReference>
<feature type="transmembrane region" description="Helical" evidence="1">
    <location>
        <begin position="324"/>
        <end position="343"/>
    </location>
</feature>
<accession>B8D1D8</accession>
<evidence type="ECO:0000256" key="1">
    <source>
        <dbReference type="SAM" id="Phobius"/>
    </source>
</evidence>
<dbReference type="KEGG" id="hor:Hore_23450"/>
<feature type="transmembrane region" description="Helical" evidence="1">
    <location>
        <begin position="145"/>
        <end position="166"/>
    </location>
</feature>
<dbReference type="Proteomes" id="UP000000719">
    <property type="component" value="Chromosome"/>
</dbReference>
<feature type="transmembrane region" description="Helical" evidence="1">
    <location>
        <begin position="186"/>
        <end position="205"/>
    </location>
</feature>
<gene>
    <name evidence="2" type="ordered locus">Hore_23450</name>
</gene>
<keyword evidence="1" id="KW-0812">Transmembrane</keyword>
<feature type="transmembrane region" description="Helical" evidence="1">
    <location>
        <begin position="41"/>
        <end position="60"/>
    </location>
</feature>
<feature type="transmembrane region" description="Helical" evidence="1">
    <location>
        <begin position="217"/>
        <end position="239"/>
    </location>
</feature>
<evidence type="ECO:0000313" key="3">
    <source>
        <dbReference type="Proteomes" id="UP000000719"/>
    </source>
</evidence>
<organism evidence="2 3">
    <name type="scientific">Halothermothrix orenii (strain H 168 / OCM 544 / DSM 9562)</name>
    <dbReference type="NCBI Taxonomy" id="373903"/>
    <lineage>
        <taxon>Bacteria</taxon>
        <taxon>Bacillati</taxon>
        <taxon>Bacillota</taxon>
        <taxon>Clostridia</taxon>
        <taxon>Halanaerobiales</taxon>
        <taxon>Halothermotrichaceae</taxon>
        <taxon>Halothermothrix</taxon>
    </lineage>
</organism>
<dbReference type="RefSeq" id="WP_015924058.1">
    <property type="nucleotide sequence ID" value="NC_011899.1"/>
</dbReference>
<proteinExistence type="predicted"/>
<keyword evidence="1" id="KW-1133">Transmembrane helix</keyword>
<dbReference type="OrthoDB" id="4424890at2"/>
<feature type="transmembrane region" description="Helical" evidence="1">
    <location>
        <begin position="295"/>
        <end position="318"/>
    </location>
</feature>
<feature type="transmembrane region" description="Helical" evidence="1">
    <location>
        <begin position="259"/>
        <end position="283"/>
    </location>
</feature>
<dbReference type="eggNOG" id="COG3949">
    <property type="taxonomic scope" value="Bacteria"/>
</dbReference>
<reference evidence="2 3" key="1">
    <citation type="journal article" date="2009" name="PLoS ONE">
        <title>Genome analysis of the anaerobic thermohalophilic bacterium Halothermothrix orenii.</title>
        <authorList>
            <person name="Mavromatis K."/>
            <person name="Ivanova N."/>
            <person name="Anderson I."/>
            <person name="Lykidis A."/>
            <person name="Hooper S.D."/>
            <person name="Sun H."/>
            <person name="Kunin V."/>
            <person name="Lapidus A."/>
            <person name="Hugenholtz P."/>
            <person name="Patel B."/>
            <person name="Kyrpides N.C."/>
        </authorList>
    </citation>
    <scope>NUCLEOTIDE SEQUENCE [LARGE SCALE GENOMIC DNA]</scope>
    <source>
        <strain evidence="3">H 168 / OCM 544 / DSM 9562</strain>
    </source>
</reference>
<dbReference type="AlphaFoldDB" id="B8D1D8"/>
<dbReference type="InterPro" id="IPR038728">
    <property type="entry name" value="YkvI-like"/>
</dbReference>
<dbReference type="STRING" id="373903.Hore_23450"/>
<feature type="transmembrane region" description="Helical" evidence="1">
    <location>
        <begin position="81"/>
        <end position="102"/>
    </location>
</feature>